<dbReference type="STRING" id="927083.DB32_006765"/>
<proteinExistence type="predicted"/>
<keyword evidence="2" id="KW-1185">Reference proteome</keyword>
<dbReference type="Proteomes" id="UP000034883">
    <property type="component" value="Chromosome"/>
</dbReference>
<dbReference type="AlphaFoldDB" id="A0A0F6YL93"/>
<dbReference type="EMBL" id="CP011125">
    <property type="protein sequence ID" value="AKF09616.1"/>
    <property type="molecule type" value="Genomic_DNA"/>
</dbReference>
<protein>
    <submittedName>
        <fullName evidence="1">Uncharacterized protein</fullName>
    </submittedName>
</protein>
<organism evidence="1 2">
    <name type="scientific">Sandaracinus amylolyticus</name>
    <dbReference type="NCBI Taxonomy" id="927083"/>
    <lineage>
        <taxon>Bacteria</taxon>
        <taxon>Pseudomonadati</taxon>
        <taxon>Myxococcota</taxon>
        <taxon>Polyangia</taxon>
        <taxon>Polyangiales</taxon>
        <taxon>Sandaracinaceae</taxon>
        <taxon>Sandaracinus</taxon>
    </lineage>
</organism>
<evidence type="ECO:0000313" key="1">
    <source>
        <dbReference type="EMBL" id="AKF09616.1"/>
    </source>
</evidence>
<evidence type="ECO:0000313" key="2">
    <source>
        <dbReference type="Proteomes" id="UP000034883"/>
    </source>
</evidence>
<dbReference type="OrthoDB" id="9819709at2"/>
<name>A0A0F6YL93_9BACT</name>
<reference evidence="1 2" key="1">
    <citation type="submission" date="2015-03" db="EMBL/GenBank/DDBJ databases">
        <title>Genome assembly of Sandaracinus amylolyticus DSM 53668.</title>
        <authorList>
            <person name="Sharma G."/>
            <person name="Subramanian S."/>
        </authorList>
    </citation>
    <scope>NUCLEOTIDE SEQUENCE [LARGE SCALE GENOMIC DNA]</scope>
    <source>
        <strain evidence="1 2">DSM 53668</strain>
    </source>
</reference>
<gene>
    <name evidence="1" type="ORF">DB32_006765</name>
</gene>
<dbReference type="RefSeq" id="WP_053236652.1">
    <property type="nucleotide sequence ID" value="NZ_CP011125.1"/>
</dbReference>
<sequence length="664" mass="69582">MRRPLASFFVGLALAGCGGPIAGARQTLPLPAHFTAVARATTDDPDGLRVLWNGGADTSEHGAWIATTHAELEALWERVGAAGPVPEVDLRTHVVIGEAFMNGACMDEIVAVERDAEGRVLLRTEPLVEMCIALAVQDARVVAVPRSVLGERITWFSVDDDDGGAYAFRIPPPSPDASGTVSPGAPSTERDAIASALGTIALPARGTLALRALDDGREVWVAHLPDGRVHVVAADAVSTNDWLRHPVRWDAARGRFATEHDVTGRSVHGGVPLETHAFARVGEDRIAVGEVVSIAPRGTVEPRAAAPAIEGDAMPYASLPVIDQQTLEAVPEGFVARVGADLVTGLDGPPRLCMLPEDPKLRAHFEGCDDTSLALRDAPAEARRGISVVHGPLLVRRRGDTLDLAIADGAGESGWVVEHRIAEPAPAGPTRARGALALDVEASGDTRGAPDGFAIECVPAGGSPDESWSFVAPRDGSFAFELASDHDGAIAIVADDGSPLACNDDRHGHYRSSVAHATLAAGQQVRVIVDGFGGQAGAYRLRATETPALEREGVLALGVTVAGDTSRATDDLSAGCHAPAHDDAWRLEVSEPGRHRVRIEADGWHPLLAAYADGESIPATCGLGTGGGSREETYDLAAGTWWIVVDGAREEDVGAYRLTVERAD</sequence>
<accession>A0A0F6YL93</accession>
<dbReference type="PROSITE" id="PS51257">
    <property type="entry name" value="PROKAR_LIPOPROTEIN"/>
    <property type="match status" value="1"/>
</dbReference>
<dbReference type="KEGG" id="samy:DB32_006765"/>